<reference evidence="1 2" key="1">
    <citation type="submission" date="2019-03" db="EMBL/GenBank/DDBJ databases">
        <title>Comparative insights into the high quality Complete genome sequence of highly metal resistant Cupriavidus metallidurans strain BS1 isolated from a gold-copper mine.</title>
        <authorList>
            <person name="Mazhar H.S."/>
            <person name="Rensing C."/>
        </authorList>
    </citation>
    <scope>NUCLEOTIDE SEQUENCE [LARGE SCALE GENOMIC DNA]</scope>
    <source>
        <strain evidence="1 2">BS1</strain>
    </source>
</reference>
<dbReference type="CDD" id="cd14744">
    <property type="entry name" value="PAAR_CT_2"/>
    <property type="match status" value="1"/>
</dbReference>
<dbReference type="OrthoDB" id="8594232at2"/>
<dbReference type="AlphaFoldDB" id="A0A482IJZ5"/>
<proteinExistence type="predicted"/>
<accession>A0A482IJZ5</accession>
<dbReference type="InterPro" id="IPR008727">
    <property type="entry name" value="PAAR_motif"/>
</dbReference>
<gene>
    <name evidence="1" type="ORF">DDF84_000310</name>
</gene>
<evidence type="ECO:0000313" key="2">
    <source>
        <dbReference type="Proteomes" id="UP000253772"/>
    </source>
</evidence>
<organism evidence="1 2">
    <name type="scientific">Cupriavidus metallidurans</name>
    <dbReference type="NCBI Taxonomy" id="119219"/>
    <lineage>
        <taxon>Bacteria</taxon>
        <taxon>Pseudomonadati</taxon>
        <taxon>Pseudomonadota</taxon>
        <taxon>Betaproteobacteria</taxon>
        <taxon>Burkholderiales</taxon>
        <taxon>Burkholderiaceae</taxon>
        <taxon>Cupriavidus</taxon>
    </lineage>
</organism>
<evidence type="ECO:0000313" key="1">
    <source>
        <dbReference type="EMBL" id="QBP08286.1"/>
    </source>
</evidence>
<protein>
    <submittedName>
        <fullName evidence="1">PAAR domain-containing protein</fullName>
    </submittedName>
</protein>
<name>A0A482IJZ5_9BURK</name>
<dbReference type="Proteomes" id="UP000253772">
    <property type="component" value="Chromosome c1"/>
</dbReference>
<dbReference type="EMBL" id="CP037900">
    <property type="protein sequence ID" value="QBP08286.1"/>
    <property type="molecule type" value="Genomic_DNA"/>
</dbReference>
<dbReference type="Pfam" id="PF05488">
    <property type="entry name" value="PAAR_motif"/>
    <property type="match status" value="1"/>
</dbReference>
<sequence>MIRCNLVKGDKSALGGEALDGIALCTIMGREMTFLGASVYCPACKTTGQIVGVGPRHRNDWMGKQDALEGDICVCRCDPPPVMIASQRAMFHSFDAAALAAMGFDVFGKPLEQSEHRSDDQMPFDEQVRLTAAAGRSMAGMRYRIEGPDGPIKEGRVPANGELPRVTTQLESAYVVLWGDEAVDEEE</sequence>